<gene>
    <name evidence="1" type="ORF">GCM10007216_18190</name>
</gene>
<protein>
    <submittedName>
        <fullName evidence="1">Uncharacterized protein</fullName>
    </submittedName>
</protein>
<proteinExistence type="predicted"/>
<dbReference type="Proteomes" id="UP000619534">
    <property type="component" value="Unassembled WGS sequence"/>
</dbReference>
<reference evidence="2" key="1">
    <citation type="journal article" date="2019" name="Int. J. Syst. Evol. Microbiol.">
        <title>The Global Catalogue of Microorganisms (GCM) 10K type strain sequencing project: providing services to taxonomists for standard genome sequencing and annotation.</title>
        <authorList>
            <consortium name="The Broad Institute Genomics Platform"/>
            <consortium name="The Broad Institute Genome Sequencing Center for Infectious Disease"/>
            <person name="Wu L."/>
            <person name="Ma J."/>
        </authorList>
    </citation>
    <scope>NUCLEOTIDE SEQUENCE [LARGE SCALE GENOMIC DNA]</scope>
    <source>
        <strain evidence="2">CCM 7282</strain>
    </source>
</reference>
<comment type="caution">
    <text evidence="1">The sequence shown here is derived from an EMBL/GenBank/DDBJ whole genome shotgun (WGS) entry which is preliminary data.</text>
</comment>
<evidence type="ECO:0000313" key="1">
    <source>
        <dbReference type="EMBL" id="GGC87811.1"/>
    </source>
</evidence>
<sequence length="83" mass="9917">MMSMEADHKPAVLCDSGFLYEVYSKWRTLEWWGEVFKKKTLTVFTVKAKTQTKDHHLHTYIITGYCSSESEIYHYFIDFNEKP</sequence>
<evidence type="ECO:0000313" key="2">
    <source>
        <dbReference type="Proteomes" id="UP000619534"/>
    </source>
</evidence>
<organism evidence="1 2">
    <name type="scientific">Thalassobacillus devorans</name>
    <dbReference type="NCBI Taxonomy" id="279813"/>
    <lineage>
        <taxon>Bacteria</taxon>
        <taxon>Bacillati</taxon>
        <taxon>Bacillota</taxon>
        <taxon>Bacilli</taxon>
        <taxon>Bacillales</taxon>
        <taxon>Bacillaceae</taxon>
        <taxon>Thalassobacillus</taxon>
    </lineage>
</organism>
<name>A0ABQ1NZ96_9BACI</name>
<dbReference type="EMBL" id="BMCJ01000003">
    <property type="protein sequence ID" value="GGC87811.1"/>
    <property type="molecule type" value="Genomic_DNA"/>
</dbReference>
<keyword evidence="2" id="KW-1185">Reference proteome</keyword>
<accession>A0ABQ1NZ96</accession>